<proteinExistence type="predicted"/>
<dbReference type="InterPro" id="IPR009083">
    <property type="entry name" value="TFIIA_a-hlx"/>
</dbReference>
<dbReference type="Proteomes" id="UP000815677">
    <property type="component" value="Unassembled WGS sequence"/>
</dbReference>
<dbReference type="InterPro" id="IPR017853">
    <property type="entry name" value="GH"/>
</dbReference>
<dbReference type="PANTHER" id="PTHR42767:SF1">
    <property type="entry name" value="ENDO-BETA-1,6-GALACTANASE-LIKE DOMAIN-CONTAINING PROTEIN"/>
    <property type="match status" value="1"/>
</dbReference>
<dbReference type="InterPro" id="IPR049161">
    <property type="entry name" value="GH59_cat"/>
</dbReference>
<feature type="region of interest" description="Disordered" evidence="5">
    <location>
        <begin position="266"/>
        <end position="285"/>
    </location>
</feature>
<dbReference type="SUPFAM" id="SSF51445">
    <property type="entry name" value="(Trans)glycosidases"/>
    <property type="match status" value="1"/>
</dbReference>
<dbReference type="SUPFAM" id="SSF51735">
    <property type="entry name" value="NAD(P)-binding Rossmann-fold domains"/>
    <property type="match status" value="1"/>
</dbReference>
<dbReference type="Gene3D" id="3.20.20.80">
    <property type="entry name" value="Glycosidases"/>
    <property type="match status" value="1"/>
</dbReference>
<dbReference type="Pfam" id="PF17189">
    <property type="entry name" value="Glyco_hydro_30C"/>
    <property type="match status" value="1"/>
</dbReference>
<evidence type="ECO:0000256" key="4">
    <source>
        <dbReference type="ARBA" id="ARBA00023242"/>
    </source>
</evidence>
<dbReference type="SUPFAM" id="SSF47396">
    <property type="entry name" value="Transcription factor IIA (TFIIA), alpha-helical domain"/>
    <property type="match status" value="1"/>
</dbReference>
<accession>A0ABQ0LD38</accession>
<dbReference type="Pfam" id="PF02751">
    <property type="entry name" value="TFIIA_gamma_C"/>
    <property type="match status" value="1"/>
</dbReference>
<dbReference type="CDD" id="cd10145">
    <property type="entry name" value="TFIIA_gamma_N"/>
    <property type="match status" value="1"/>
</dbReference>
<dbReference type="InterPro" id="IPR036291">
    <property type="entry name" value="NAD(P)-bd_dom_sf"/>
</dbReference>
<evidence type="ECO:0000256" key="2">
    <source>
        <dbReference type="ARBA" id="ARBA00022729"/>
    </source>
</evidence>
<dbReference type="Pfam" id="PF02268">
    <property type="entry name" value="TFIIA_gamma_N"/>
    <property type="match status" value="1"/>
</dbReference>
<keyword evidence="7" id="KW-0378">Hydrolase</keyword>
<gene>
    <name evidence="7" type="ORF">MCHLO_06382</name>
</gene>
<dbReference type="Pfam" id="PF02057">
    <property type="entry name" value="Glyco_hydro_59"/>
    <property type="match status" value="1"/>
</dbReference>
<dbReference type="SUPFAM" id="SSF51011">
    <property type="entry name" value="Glycosyl hydrolase domain"/>
    <property type="match status" value="1"/>
</dbReference>
<evidence type="ECO:0000313" key="7">
    <source>
        <dbReference type="EMBL" id="GAT49019.1"/>
    </source>
</evidence>
<evidence type="ECO:0000259" key="6">
    <source>
        <dbReference type="PROSITE" id="PS51164"/>
    </source>
</evidence>
<keyword evidence="3" id="KW-0804">Transcription</keyword>
<dbReference type="EMBL" id="DF845223">
    <property type="protein sequence ID" value="GAT49019.1"/>
    <property type="molecule type" value="Genomic_DNA"/>
</dbReference>
<name>A0ABQ0LD38_MYCCL</name>
<dbReference type="SUPFAM" id="SSF50784">
    <property type="entry name" value="Transcription factor IIA (TFIIA), beta-barrel domain"/>
    <property type="match status" value="1"/>
</dbReference>
<dbReference type="InterPro" id="IPR009088">
    <property type="entry name" value="TFIIA_b-brl"/>
</dbReference>
<dbReference type="PANTHER" id="PTHR42767">
    <property type="entry name" value="ENDO-BETA-1,6-GALACTANASE"/>
    <property type="match status" value="1"/>
</dbReference>
<feature type="domain" description="CBM1" evidence="6">
    <location>
        <begin position="680"/>
        <end position="716"/>
    </location>
</feature>
<dbReference type="InterPro" id="IPR008030">
    <property type="entry name" value="NmrA-like"/>
</dbReference>
<dbReference type="InterPro" id="IPR000254">
    <property type="entry name" value="CBD"/>
</dbReference>
<dbReference type="CDD" id="cd10014">
    <property type="entry name" value="TFIIA_gamma_C"/>
    <property type="match status" value="1"/>
</dbReference>
<dbReference type="PROSITE" id="PS51164">
    <property type="entry name" value="CBM1_2"/>
    <property type="match status" value="1"/>
</dbReference>
<dbReference type="InterPro" id="IPR039743">
    <property type="entry name" value="6GAL/EXGAL"/>
</dbReference>
<sequence length="1055" mass="112632">MASAYYEFYRGSSIGMALTDSLDELITSGAITPQLAMKVLQQYDKTLADTMNKNVKAKSTLKGHLKTYRLCDDVWTFIVKEASIKLDASEGVVQTPKLKIIACKSGEAIEAGKKAMFLYFMLLQPDPFCCPSLTSPLLSSCSEQVAAVIVDLDVDGQPVDPPESHRRRQAGKKHPPSQTRTRMPLLPSLFALALCALRATVHAQTTVQILAGTTYQTMDGFGFSEAFGHANDIANYPASEQQQVYDLLFSPTLGAGMTIIRNRIGSGGTGDSIEPNSPGSPSATPTYDWDGSDSGQVAFSLRAMTYGVKTIYADAWSAPGFMKTTGTDANGGLLCGVTGSSCSTGNWMQAYANYLTQYIKYYAEAGVTITHVGFLNEPEYTATYSSMNSNGQQAADFIKVLSPTLKAAGLSTKITCCDSEGWQNQITMTNAINSAGALNLLGVVTSHSYTSSPGGVGSVINTTLPVWETEYADLNDNLVPDYWHNSGGAGEGLTWANHIYLGIVNSRLSAYLYWIGVEPGTTDSALILTSGTTVTASTRLWAFAQWSRYVRPGAVRLGTSIASSGNLLFSAFKNTDGSYSTQVINNGGSASTVSFTASGFTITSASAVASTQSSSGNLTALAVTLSGGAASASIPAYSMVTFVLNASGTGVTSTTSSSSSSKSSTSTSSSSSASGSPSGCIAPIYAQCGGIGYTGCTSCASGLVCTFSNDYYSQPLNAATPTALSHLPMKQTVLLLGATGQTGTSVLEGLLAQPESFTVDALVRPASASKPEVQALSTRGVGLRVVDIEGALEPLVEALKGVDVLISTIDAGSQLAQLQLATAAKQAGVKRFVPCAFITVAPPGGVMAIRDEKEIVYQHIFKLYLPYTIIDVGYWHQISFPGVPSGRADYALVKPVDLHVDGKAKNLLTDLRDIGRYVARIIQDDRTLNKFVATYSDALSEEEIFTLTEEVSGEKLERKYISADEITSSRAKYTELSIASPTDIFARFMRIIGDYEYSKYVRGDNTIEYARYLGYLDANELYPDFKPVKFRDFLGELLEGKIERVYKNSRFSQNK</sequence>
<dbReference type="Gene3D" id="3.40.50.720">
    <property type="entry name" value="NAD(P)-binding Rossmann-like Domain"/>
    <property type="match status" value="1"/>
</dbReference>
<feature type="compositionally biased region" description="Basic residues" evidence="5">
    <location>
        <begin position="165"/>
        <end position="175"/>
    </location>
</feature>
<feature type="compositionally biased region" description="Polar residues" evidence="5">
    <location>
        <begin position="274"/>
        <end position="285"/>
    </location>
</feature>
<dbReference type="Gene3D" id="1.10.287.190">
    <property type="entry name" value="Transcription factor IIA gamma subunit, alpha-helical domain"/>
    <property type="match status" value="1"/>
</dbReference>
<dbReference type="InterPro" id="IPR015871">
    <property type="entry name" value="TFIIA_gsu_C"/>
</dbReference>
<dbReference type="InterPro" id="IPR015872">
    <property type="entry name" value="TFIIA_gsu_N"/>
</dbReference>
<evidence type="ECO:0000256" key="3">
    <source>
        <dbReference type="ARBA" id="ARBA00023163"/>
    </source>
</evidence>
<reference evidence="7" key="1">
    <citation type="submission" date="2014-09" db="EMBL/GenBank/DDBJ databases">
        <title>Genome sequence of the luminous mushroom Mycena chlorophos for searching fungal bioluminescence genes.</title>
        <authorList>
            <person name="Tanaka Y."/>
            <person name="Kasuga D."/>
            <person name="Oba Y."/>
            <person name="Hase S."/>
            <person name="Sato K."/>
            <person name="Oba Y."/>
            <person name="Sakakibara Y."/>
        </authorList>
    </citation>
    <scope>NUCLEOTIDE SEQUENCE</scope>
</reference>
<keyword evidence="4" id="KW-0539">Nucleus</keyword>
<evidence type="ECO:0000313" key="8">
    <source>
        <dbReference type="Proteomes" id="UP000815677"/>
    </source>
</evidence>
<feature type="region of interest" description="Disordered" evidence="5">
    <location>
        <begin position="157"/>
        <end position="181"/>
    </location>
</feature>
<organism evidence="7 8">
    <name type="scientific">Mycena chlorophos</name>
    <name type="common">Agaric fungus</name>
    <name type="synonym">Agaricus chlorophos</name>
    <dbReference type="NCBI Taxonomy" id="658473"/>
    <lineage>
        <taxon>Eukaryota</taxon>
        <taxon>Fungi</taxon>
        <taxon>Dikarya</taxon>
        <taxon>Basidiomycota</taxon>
        <taxon>Agaricomycotina</taxon>
        <taxon>Agaricomycetes</taxon>
        <taxon>Agaricomycetidae</taxon>
        <taxon>Agaricales</taxon>
        <taxon>Marasmiineae</taxon>
        <taxon>Mycenaceae</taxon>
        <taxon>Mycena</taxon>
    </lineage>
</organism>
<dbReference type="Pfam" id="PF00734">
    <property type="entry name" value="CBM_1"/>
    <property type="match status" value="1"/>
</dbReference>
<dbReference type="InterPro" id="IPR035971">
    <property type="entry name" value="CBD_sf"/>
</dbReference>
<dbReference type="SMART" id="SM00236">
    <property type="entry name" value="fCBD"/>
    <property type="match status" value="1"/>
</dbReference>
<dbReference type="Pfam" id="PF05368">
    <property type="entry name" value="NmrA"/>
    <property type="match status" value="1"/>
</dbReference>
<dbReference type="Gene3D" id="2.30.18.10">
    <property type="entry name" value="Transcription factor IIA (TFIIA), beta-barrel domain"/>
    <property type="match status" value="1"/>
</dbReference>
<dbReference type="Gene3D" id="2.60.40.1180">
    <property type="entry name" value="Golgi alpha-mannosidase II"/>
    <property type="match status" value="1"/>
</dbReference>
<evidence type="ECO:0000256" key="5">
    <source>
        <dbReference type="SAM" id="MobiDB-lite"/>
    </source>
</evidence>
<comment type="subcellular location">
    <subcellularLocation>
        <location evidence="1">Nucleus</location>
    </subcellularLocation>
</comment>
<dbReference type="GO" id="GO:0016787">
    <property type="term" value="F:hydrolase activity"/>
    <property type="evidence" value="ECO:0007669"/>
    <property type="project" value="UniProtKB-KW"/>
</dbReference>
<keyword evidence="8" id="KW-1185">Reference proteome</keyword>
<dbReference type="InterPro" id="IPR013780">
    <property type="entry name" value="Glyco_hydro_b"/>
</dbReference>
<evidence type="ECO:0000256" key="1">
    <source>
        <dbReference type="ARBA" id="ARBA00004123"/>
    </source>
</evidence>
<keyword evidence="2" id="KW-0732">Signal</keyword>
<feature type="region of interest" description="Disordered" evidence="5">
    <location>
        <begin position="652"/>
        <end position="677"/>
    </location>
</feature>
<dbReference type="SUPFAM" id="SSF57180">
    <property type="entry name" value="Cellulose-binding domain"/>
    <property type="match status" value="1"/>
</dbReference>
<dbReference type="InterPro" id="IPR033452">
    <property type="entry name" value="GH30_C"/>
</dbReference>
<dbReference type="Gene3D" id="3.90.25.10">
    <property type="entry name" value="UDP-galactose 4-epimerase, domain 1"/>
    <property type="match status" value="1"/>
</dbReference>
<protein>
    <submittedName>
        <fullName evidence="7">Glycoside hydrolase</fullName>
    </submittedName>
</protein>